<evidence type="ECO:0000313" key="1">
    <source>
        <dbReference type="EMBL" id="CUP42294.1"/>
    </source>
</evidence>
<dbReference type="AlphaFoldDB" id="A0A174N0R9"/>
<dbReference type="EMBL" id="CYZE01000030">
    <property type="protein sequence ID" value="CUP42294.1"/>
    <property type="molecule type" value="Genomic_DNA"/>
</dbReference>
<organism evidence="1 2">
    <name type="scientific">Hungatella hathewayi</name>
    <dbReference type="NCBI Taxonomy" id="154046"/>
    <lineage>
        <taxon>Bacteria</taxon>
        <taxon>Bacillati</taxon>
        <taxon>Bacillota</taxon>
        <taxon>Clostridia</taxon>
        <taxon>Lachnospirales</taxon>
        <taxon>Lachnospiraceae</taxon>
        <taxon>Hungatella</taxon>
    </lineage>
</organism>
<name>A0A174N0R9_9FIRM</name>
<reference evidence="1 2" key="1">
    <citation type="submission" date="2015-09" db="EMBL/GenBank/DDBJ databases">
        <authorList>
            <consortium name="Pathogen Informatics"/>
        </authorList>
    </citation>
    <scope>NUCLEOTIDE SEQUENCE [LARGE SCALE GENOMIC DNA]</scope>
    <source>
        <strain evidence="1 2">2789STDY5608850</strain>
    </source>
</reference>
<dbReference type="RefSeq" id="WP_055660650.1">
    <property type="nucleotide sequence ID" value="NZ_CABIXC010000030.1"/>
</dbReference>
<dbReference type="Pfam" id="PF14094">
    <property type="entry name" value="DUF4272"/>
    <property type="match status" value="1"/>
</dbReference>
<dbReference type="InterPro" id="IPR025368">
    <property type="entry name" value="DUF4272"/>
</dbReference>
<accession>A0A174N0R9</accession>
<proteinExistence type="predicted"/>
<dbReference type="Proteomes" id="UP000095651">
    <property type="component" value="Unassembled WGS sequence"/>
</dbReference>
<evidence type="ECO:0008006" key="3">
    <source>
        <dbReference type="Google" id="ProtNLM"/>
    </source>
</evidence>
<protein>
    <recommendedName>
        <fullName evidence="3">DUF4272 domain-containing protein</fullName>
    </recommendedName>
</protein>
<gene>
    <name evidence="1" type="ORF">ERS852407_05903</name>
</gene>
<evidence type="ECO:0000313" key="2">
    <source>
        <dbReference type="Proteomes" id="UP000095651"/>
    </source>
</evidence>
<sequence>MKLFGKKAQPKKEEPKTQEAVLTLYACRKDGKAVPDIACRLFADVMDRIFYTDEDEFQIRFKDGTAAVFHLVTDAEETKVQSNGMANFFSQAPLENEEVKEAALCQMRLFNCIIGIRFEIDGDSDRTNGIIHSIYGMAEELSAFVLYPNMYLYHWDGRLLLSIDGKSDFEEFYPQASTTILDREVNEEEADRERKMRSIAILKEKGIPFLEHLKASVFESECKILDKEVIIHRLACIFTACVQSEIYTSGQFENCREIAAEEIAQMEERYQISDWLSPEERDYLENPDKDPALHNRFGWRYECCSVLLWALSMMELKEPTEICDASELGAVMWNHTFDSLMEAAVLRSRDEILDMQDLVLRYDWACVDARVHHKEVPMLCSDIVFEWHYALNWLVQADGIADWDRVTTTT</sequence>